<dbReference type="SUPFAM" id="SSF48452">
    <property type="entry name" value="TPR-like"/>
    <property type="match status" value="2"/>
</dbReference>
<accession>A0A7G6WY63</accession>
<dbReference type="Gene3D" id="1.25.40.10">
    <property type="entry name" value="Tetratricopeptide repeat domain"/>
    <property type="match status" value="2"/>
</dbReference>
<name>A0A7G6WY63_9ACTN</name>
<gene>
    <name evidence="1" type="ORF">F1D05_14680</name>
</gene>
<evidence type="ECO:0000313" key="2">
    <source>
        <dbReference type="Proteomes" id="UP000515563"/>
    </source>
</evidence>
<reference evidence="1 2" key="2">
    <citation type="journal article" date="2020" name="Microbiol. Resour. Announc.">
        <title>Antarctic desert soil bacteria exhibit high novel natural product potential, evaluated through long-read genome sequencing and comparative genomics.</title>
        <authorList>
            <person name="Benaud N."/>
            <person name="Edwards R.J."/>
            <person name="Amos T.G."/>
            <person name="D'Agostino P.M."/>
            <person name="Gutierrez-Chavez C."/>
            <person name="Montgomery K."/>
            <person name="Nicetic I."/>
            <person name="Ferrari B.C."/>
        </authorList>
    </citation>
    <scope>NUCLEOTIDE SEQUENCE [LARGE SCALE GENOMIC DNA]</scope>
    <source>
        <strain evidence="1 2">SPB151</strain>
    </source>
</reference>
<dbReference type="EMBL" id="CP043661">
    <property type="protein sequence ID" value="QNE18928.1"/>
    <property type="molecule type" value="Genomic_DNA"/>
</dbReference>
<dbReference type="KEGG" id="kqi:F1D05_14680"/>
<evidence type="ECO:0000313" key="1">
    <source>
        <dbReference type="EMBL" id="QNE18928.1"/>
    </source>
</evidence>
<dbReference type="InterPro" id="IPR011990">
    <property type="entry name" value="TPR-like_helical_dom_sf"/>
</dbReference>
<proteinExistence type="predicted"/>
<dbReference type="Proteomes" id="UP000515563">
    <property type="component" value="Chromosome"/>
</dbReference>
<protein>
    <submittedName>
        <fullName evidence="1">Tetratricopeptide repeat protein</fullName>
    </submittedName>
</protein>
<reference evidence="2" key="1">
    <citation type="submission" date="2019-09" db="EMBL/GenBank/DDBJ databases">
        <title>Antimicrobial potential of Antarctic Bacteria.</title>
        <authorList>
            <person name="Benaud N."/>
            <person name="Edwards R.J."/>
            <person name="Ferrari B.C."/>
        </authorList>
    </citation>
    <scope>NUCLEOTIDE SEQUENCE [LARGE SCALE GENOMIC DNA]</scope>
    <source>
        <strain evidence="2">SPB151</strain>
    </source>
</reference>
<organism evidence="1 2">
    <name type="scientific">Kribbella qitaiheensis</name>
    <dbReference type="NCBI Taxonomy" id="1544730"/>
    <lineage>
        <taxon>Bacteria</taxon>
        <taxon>Bacillati</taxon>
        <taxon>Actinomycetota</taxon>
        <taxon>Actinomycetes</taxon>
        <taxon>Propionibacteriales</taxon>
        <taxon>Kribbellaceae</taxon>
        <taxon>Kribbella</taxon>
    </lineage>
</organism>
<sequence>MSDDELIERLNSAMSTPYGKARSALLEDVVRRADASTDEDLAFYARLTLVTAYVMGGEPRKMLVPFARCVTDWDADPAKYQRHAHTFLWCFKYTPNTLAKFPEVSLDQTYAVLDDMDRRWRAGGHSPQVVHHYRWLVANHIGDETTAAEQFRLWSTAPRDDLSDCIGCDPTAKARHLIETGQPAEALALAVGVLDGQLTCNEQPQQLLTTLLPAYVAEGMHSEAADAHRRAYRALRGNPGELETYAEHVLFCARTGNEARAVELIERHLPELSDPPSPFAEMRFAAAAALALSRVDLMIRRPQEAEIASADLSAQFAARALELAGQFDVRNGTGHQTASIRSILDAEPWLEYLPLSETARRAYARSQVQAPARAEEVAVGPDPVGTGWLDKAEEDWQNDRREQAIAAWEAFEREVPADERTKLDQARLLDGRGLAAMGQDEQALDAWREALALYAELGEEVRMLRDRGRIARVLSELGRIEESLATGEEPLRRLIDTDEPRRQNGWRYSLATILAQAGRAEEAQQELTILRTSPSTEGELRAAAGILQCNLLIQSEQLDEAEEAATAGLATTHDLPRSFAYRQRGWIKIAKDRPDEAVADLEEAVALAIGVPGAEVHVAICRVELARAYLFTGRPLESAETGEEALPVLRDPELASLQADVRGVLVDAYRALGELEPALAQVRALLADVPADAHPAWLGRTRQDEGLLLERLDRDKEAIDVFLVAAEHFETAELPIEFVQAIRLGAQSARYAGEFDLVGQLLGRARQVLDPLPSADEAVLFQLAGVDWDLGMLKLQQGDIAAAVEQARSAAAYYEHGGFEVQLTSARLLIAEHGTTDEVMLQEIFASLPTGDDAWYRAGWLLVDRLRTLGRPVDADALETRLQAT</sequence>
<dbReference type="AlphaFoldDB" id="A0A7G6WY63"/>
<keyword evidence="2" id="KW-1185">Reference proteome</keyword>